<reference evidence="1 2" key="1">
    <citation type="submission" date="2023-10" db="EMBL/GenBank/DDBJ databases">
        <title>Virgibacillus halophilus 5B73C genome.</title>
        <authorList>
            <person name="Miliotis G."/>
            <person name="Sengupta P."/>
            <person name="Hameed A."/>
            <person name="Chuvochina M."/>
            <person name="Mcdonagh F."/>
            <person name="Simpson A.C."/>
            <person name="Singh N.K."/>
            <person name="Rekha P.D."/>
            <person name="Raman K."/>
            <person name="Hugenholtz P."/>
            <person name="Venkateswaran K."/>
        </authorList>
    </citation>
    <scope>NUCLEOTIDE SEQUENCE [LARGE SCALE GENOMIC DNA]</scope>
    <source>
        <strain evidence="1 2">5B73C</strain>
    </source>
</reference>
<dbReference type="RefSeq" id="WP_390355948.1">
    <property type="nucleotide sequence ID" value="NZ_JBHUIZ010000012.1"/>
</dbReference>
<sequence>MEDIPSDEEFFTERTEELAPGQEITGNLVFINENFDAVDKVYLTFEELSKHEIKFEIPIPKIKKAVP</sequence>
<comment type="caution">
    <text evidence="1">The sequence shown here is derived from an EMBL/GenBank/DDBJ whole genome shotgun (WGS) entry which is preliminary data.</text>
</comment>
<keyword evidence="2" id="KW-1185">Reference proteome</keyword>
<proteinExistence type="predicted"/>
<evidence type="ECO:0000313" key="1">
    <source>
        <dbReference type="EMBL" id="MDY0395131.1"/>
    </source>
</evidence>
<name>A0ABU5C745_9BACI</name>
<dbReference type="EMBL" id="JAWDIP010000003">
    <property type="protein sequence ID" value="MDY0395131.1"/>
    <property type="molecule type" value="Genomic_DNA"/>
</dbReference>
<accession>A0ABU5C745</accession>
<gene>
    <name evidence="1" type="ORF">RWE15_12735</name>
</gene>
<evidence type="ECO:0000313" key="2">
    <source>
        <dbReference type="Proteomes" id="UP001281447"/>
    </source>
</evidence>
<protein>
    <submittedName>
        <fullName evidence="1">Uncharacterized protein</fullName>
    </submittedName>
</protein>
<organism evidence="1 2">
    <name type="scientific">Tigheibacillus halophilus</name>
    <dbReference type="NCBI Taxonomy" id="361280"/>
    <lineage>
        <taxon>Bacteria</taxon>
        <taxon>Bacillati</taxon>
        <taxon>Bacillota</taxon>
        <taxon>Bacilli</taxon>
        <taxon>Bacillales</taxon>
        <taxon>Bacillaceae</taxon>
        <taxon>Tigheibacillus</taxon>
    </lineage>
</organism>
<dbReference type="Proteomes" id="UP001281447">
    <property type="component" value="Unassembled WGS sequence"/>
</dbReference>